<protein>
    <submittedName>
        <fullName evidence="7">O-antigen flippase Wzx</fullName>
    </submittedName>
</protein>
<feature type="transmembrane region" description="Helical" evidence="6">
    <location>
        <begin position="23"/>
        <end position="41"/>
    </location>
</feature>
<dbReference type="InterPro" id="IPR050833">
    <property type="entry name" value="Poly_Biosynth_Transport"/>
</dbReference>
<dbReference type="Proteomes" id="UP000027616">
    <property type="component" value="Chromosome I"/>
</dbReference>
<gene>
    <name evidence="7" type="ORF">BN938_0772</name>
</gene>
<feature type="transmembrane region" description="Helical" evidence="6">
    <location>
        <begin position="169"/>
        <end position="190"/>
    </location>
</feature>
<reference evidence="7 8" key="1">
    <citation type="journal article" date="2015" name="Genome Announc.">
        <title>Complete Genome Sequence of the Novel Leech Symbiont Mucinivorans hirudinis M3T.</title>
        <authorList>
            <person name="Nelson M.C."/>
            <person name="Bomar L."/>
            <person name="Graf J."/>
        </authorList>
    </citation>
    <scope>NUCLEOTIDE SEQUENCE [LARGE SCALE GENOMIC DNA]</scope>
    <source>
        <strain evidence="8">M3</strain>
    </source>
</reference>
<organism evidence="7 8">
    <name type="scientific">Mucinivorans hirudinis</name>
    <dbReference type="NCBI Taxonomy" id="1433126"/>
    <lineage>
        <taxon>Bacteria</taxon>
        <taxon>Pseudomonadati</taxon>
        <taxon>Bacteroidota</taxon>
        <taxon>Bacteroidia</taxon>
        <taxon>Bacteroidales</taxon>
        <taxon>Rikenellaceae</taxon>
        <taxon>Mucinivorans</taxon>
    </lineage>
</organism>
<evidence type="ECO:0000313" key="7">
    <source>
        <dbReference type="EMBL" id="CDN30876.1"/>
    </source>
</evidence>
<dbReference type="STRING" id="1433126.BN938_0772"/>
<feature type="transmembrane region" description="Helical" evidence="6">
    <location>
        <begin position="142"/>
        <end position="162"/>
    </location>
</feature>
<feature type="transmembrane region" description="Helical" evidence="6">
    <location>
        <begin position="202"/>
        <end position="221"/>
    </location>
</feature>
<accession>A0A060R6W2</accession>
<dbReference type="OrthoDB" id="512217at2"/>
<name>A0A060R6W2_9BACT</name>
<feature type="transmembrane region" description="Helical" evidence="6">
    <location>
        <begin position="281"/>
        <end position="304"/>
    </location>
</feature>
<feature type="transmembrane region" description="Helical" evidence="6">
    <location>
        <begin position="96"/>
        <end position="122"/>
    </location>
</feature>
<sequence length="451" mass="50646">MLSKIKDFILPSDKRGNKIGKNVLWLGGLQGVSILTSFMLVPLTIDYVTTSQYGLWLTISSIVGWFALVDIGLGAGLRNRLTEALSKEDIILAKKLVSTTYFSLAALVVVLFFVFNIINQFIPWATVLNQPESMEALLSKTMYVVVTFFFVRLVVQLIGVVLTAHMLPAAATALSTIGNVVTLAVIWIASKNTEGDLWALSSILSTIPVFIYILASIYFFAGRYSLIRPSFKYFDKTKLRTILGLGFGFFFINISTIILYQTSNILIIQLFNNEEVVVYNVAYKLFSVITIIFGIVIQPFWTGYTDAWVKRDMVWIENTIKKLMVIWKLLTVSGIVLLILSPWLYKIWIGGDVEVPFVLSLLVFLYFSLHCYGGVFNIFINGTGKIRLQMVALGAVALIYVPLALLFVKVFNFGISSLPLALIISNFYSLFVARIQYKRLIKGTAKGIWNR</sequence>
<evidence type="ECO:0000256" key="6">
    <source>
        <dbReference type="SAM" id="Phobius"/>
    </source>
</evidence>
<comment type="subcellular location">
    <subcellularLocation>
        <location evidence="1">Cell membrane</location>
        <topology evidence="1">Multi-pass membrane protein</topology>
    </subcellularLocation>
</comment>
<feature type="transmembrane region" description="Helical" evidence="6">
    <location>
        <begin position="391"/>
        <end position="408"/>
    </location>
</feature>
<keyword evidence="4 6" id="KW-1133">Transmembrane helix</keyword>
<evidence type="ECO:0000256" key="1">
    <source>
        <dbReference type="ARBA" id="ARBA00004651"/>
    </source>
</evidence>
<keyword evidence="3 6" id="KW-0812">Transmembrane</keyword>
<evidence type="ECO:0000256" key="2">
    <source>
        <dbReference type="ARBA" id="ARBA00022475"/>
    </source>
</evidence>
<evidence type="ECO:0000256" key="3">
    <source>
        <dbReference type="ARBA" id="ARBA00022692"/>
    </source>
</evidence>
<dbReference type="HOGENOM" id="CLU_044954_1_0_10"/>
<keyword evidence="5 6" id="KW-0472">Membrane</keyword>
<dbReference type="EMBL" id="HG934468">
    <property type="protein sequence ID" value="CDN30876.1"/>
    <property type="molecule type" value="Genomic_DNA"/>
</dbReference>
<proteinExistence type="predicted"/>
<dbReference type="KEGG" id="rbc:BN938_0772"/>
<feature type="transmembrane region" description="Helical" evidence="6">
    <location>
        <begin position="53"/>
        <end position="75"/>
    </location>
</feature>
<evidence type="ECO:0000313" key="8">
    <source>
        <dbReference type="Proteomes" id="UP000027616"/>
    </source>
</evidence>
<evidence type="ECO:0000256" key="4">
    <source>
        <dbReference type="ARBA" id="ARBA00022989"/>
    </source>
</evidence>
<feature type="transmembrane region" description="Helical" evidence="6">
    <location>
        <begin position="325"/>
        <end position="345"/>
    </location>
</feature>
<keyword evidence="2" id="KW-1003">Cell membrane</keyword>
<evidence type="ECO:0000256" key="5">
    <source>
        <dbReference type="ARBA" id="ARBA00023136"/>
    </source>
</evidence>
<feature type="transmembrane region" description="Helical" evidence="6">
    <location>
        <begin position="242"/>
        <end position="261"/>
    </location>
</feature>
<feature type="transmembrane region" description="Helical" evidence="6">
    <location>
        <begin position="414"/>
        <end position="433"/>
    </location>
</feature>
<feature type="transmembrane region" description="Helical" evidence="6">
    <location>
        <begin position="357"/>
        <end position="379"/>
    </location>
</feature>
<dbReference type="PANTHER" id="PTHR30250">
    <property type="entry name" value="PST FAMILY PREDICTED COLANIC ACID TRANSPORTER"/>
    <property type="match status" value="1"/>
</dbReference>
<dbReference type="GO" id="GO:0005886">
    <property type="term" value="C:plasma membrane"/>
    <property type="evidence" value="ECO:0007669"/>
    <property type="project" value="UniProtKB-SubCell"/>
</dbReference>
<dbReference type="eggNOG" id="COG2244">
    <property type="taxonomic scope" value="Bacteria"/>
</dbReference>
<dbReference type="AlphaFoldDB" id="A0A060R6W2"/>
<keyword evidence="8" id="KW-1185">Reference proteome</keyword>
<dbReference type="PANTHER" id="PTHR30250:SF11">
    <property type="entry name" value="O-ANTIGEN TRANSPORTER-RELATED"/>
    <property type="match status" value="1"/>
</dbReference>